<comment type="caution">
    <text evidence="1">The sequence shown here is derived from an EMBL/GenBank/DDBJ whole genome shotgun (WGS) entry which is preliminary data.</text>
</comment>
<name>A0AAV5R3H8_PICKL</name>
<proteinExistence type="predicted"/>
<evidence type="ECO:0000313" key="2">
    <source>
        <dbReference type="Proteomes" id="UP001378960"/>
    </source>
</evidence>
<dbReference type="AlphaFoldDB" id="A0AAV5R3H8"/>
<organism evidence="1 2">
    <name type="scientific">Pichia kluyveri</name>
    <name type="common">Yeast</name>
    <dbReference type="NCBI Taxonomy" id="36015"/>
    <lineage>
        <taxon>Eukaryota</taxon>
        <taxon>Fungi</taxon>
        <taxon>Dikarya</taxon>
        <taxon>Ascomycota</taxon>
        <taxon>Saccharomycotina</taxon>
        <taxon>Pichiomycetes</taxon>
        <taxon>Pichiales</taxon>
        <taxon>Pichiaceae</taxon>
        <taxon>Pichia</taxon>
    </lineage>
</organism>
<evidence type="ECO:0000313" key="1">
    <source>
        <dbReference type="EMBL" id="GMM46000.1"/>
    </source>
</evidence>
<accession>A0AAV5R3H8</accession>
<protein>
    <submittedName>
        <fullName evidence="1">Uncharacterized protein</fullName>
    </submittedName>
</protein>
<gene>
    <name evidence="1" type="ORF">DAPK24_025750</name>
</gene>
<keyword evidence="2" id="KW-1185">Reference proteome</keyword>
<reference evidence="1 2" key="1">
    <citation type="journal article" date="2023" name="Elife">
        <title>Identification of key yeast species and microbe-microbe interactions impacting larval growth of Drosophila in the wild.</title>
        <authorList>
            <person name="Mure A."/>
            <person name="Sugiura Y."/>
            <person name="Maeda R."/>
            <person name="Honda K."/>
            <person name="Sakurai N."/>
            <person name="Takahashi Y."/>
            <person name="Watada M."/>
            <person name="Katoh T."/>
            <person name="Gotoh A."/>
            <person name="Gotoh Y."/>
            <person name="Taniguchi I."/>
            <person name="Nakamura K."/>
            <person name="Hayashi T."/>
            <person name="Katayama T."/>
            <person name="Uemura T."/>
            <person name="Hattori Y."/>
        </authorList>
    </citation>
    <scope>NUCLEOTIDE SEQUENCE [LARGE SCALE GENOMIC DNA]</scope>
    <source>
        <strain evidence="1 2">PK-24</strain>
    </source>
</reference>
<sequence>MQLTSYISLTDIVLSKVNDNVPLRVITTCYDNENEGEIEDGMEMDENISVFVNLNFQSITPKLVNKVLKKSSISVINVLDLNVFYEIVKKDYDGLVNYGYYIIDGLILCISELFTKFISKIKVDYDKFNFRLVYLIIIKLMKMKEKEKDCRIEINENESVWERVDQIYLPCSSESTYDRLVEYLSKSSIETLSMRKEMVWGTDEFICLSDILEKFNIKKR</sequence>
<dbReference type="Proteomes" id="UP001378960">
    <property type="component" value="Unassembled WGS sequence"/>
</dbReference>
<dbReference type="EMBL" id="BTGB01000003">
    <property type="protein sequence ID" value="GMM46000.1"/>
    <property type="molecule type" value="Genomic_DNA"/>
</dbReference>